<evidence type="ECO:0000313" key="3">
    <source>
        <dbReference type="Proteomes" id="UP000008707"/>
    </source>
</evidence>
<dbReference type="Proteomes" id="UP001322512">
    <property type="component" value="Chromosome"/>
</dbReference>
<evidence type="ECO:0000313" key="4">
    <source>
        <dbReference type="Proteomes" id="UP001322512"/>
    </source>
</evidence>
<accession>E1VAM5</accession>
<gene>
    <name evidence="1" type="ordered locus">HELO_4090</name>
    <name evidence="2" type="ORF">SR933_15115</name>
</gene>
<name>E1VAM5_HALED</name>
<reference evidence="3" key="3">
    <citation type="journal article" date="2011" name="Environ. Microbiol.">
        <title>A blueprint of ectoine metabolism from the genome of the industrial producer Halomonas elongata DSM 2581(T).</title>
        <authorList>
            <person name="Schwibbert K."/>
            <person name="Marin-Sanguino A."/>
            <person name="Bagyan I."/>
            <person name="Heidrich G."/>
            <person name="Lentzen G."/>
            <person name="Seitz H."/>
            <person name="Rampp M."/>
            <person name="Schuster S.C."/>
            <person name="Klenk H.P."/>
            <person name="Pfeiffer F."/>
            <person name="Oesterhelt D."/>
            <person name="Kunte H.J."/>
        </authorList>
    </citation>
    <scope>NUCLEOTIDE SEQUENCE [LARGE SCALE GENOMIC DNA]</scope>
    <source>
        <strain evidence="3">ATCC 33173 / DSM 2581 / NBRC 15536 / NCIMB 2198 / 1H9</strain>
    </source>
</reference>
<proteinExistence type="predicted"/>
<dbReference type="HOGENOM" id="CLU_1675454_0_0_6"/>
<dbReference type="Proteomes" id="UP000008707">
    <property type="component" value="Chromosome"/>
</dbReference>
<organism evidence="1 3">
    <name type="scientific">Halomonas elongata (strain ATCC 33173 / DSM 2581 / NBRC 15536 / NCIMB 2198 / 1H9)</name>
    <dbReference type="NCBI Taxonomy" id="768066"/>
    <lineage>
        <taxon>Bacteria</taxon>
        <taxon>Pseudomonadati</taxon>
        <taxon>Pseudomonadota</taxon>
        <taxon>Gammaproteobacteria</taxon>
        <taxon>Oceanospirillales</taxon>
        <taxon>Halomonadaceae</taxon>
        <taxon>Halomonas</taxon>
    </lineage>
</organism>
<reference evidence="2 4" key="4">
    <citation type="submission" date="2023-11" db="EMBL/GenBank/DDBJ databases">
        <title>MicrobeMod: A computational toolkit for identifying prokaryotic methylation and restriction-modification with nanopore sequencing.</title>
        <authorList>
            <person name="Crits-Christoph A."/>
            <person name="Kang S.C."/>
            <person name="Lee H."/>
            <person name="Ostrov N."/>
        </authorList>
    </citation>
    <scope>NUCLEOTIDE SEQUENCE [LARGE SCALE GENOMIC DNA]</scope>
    <source>
        <strain evidence="2 4">ATCC 33173</strain>
    </source>
</reference>
<evidence type="ECO:0000313" key="2">
    <source>
        <dbReference type="EMBL" id="WPU46569.1"/>
    </source>
</evidence>
<dbReference type="KEGG" id="hel:HELO_4090"/>
<reference evidence="1" key="1">
    <citation type="journal article" date="2010" name="Environ. Microbiol.">
        <title>A blueprint of ectoine metabolism from the genome of the industrial producer Halomonas elongata DSM 2581(T).</title>
        <authorList>
            <person name="Schwibbert K."/>
            <person name="Marin-Sanguino A."/>
            <person name="Bagyan I."/>
            <person name="Heidrich G."/>
            <person name="Lentzen G."/>
            <person name="Seitz H."/>
            <person name="Rampp M."/>
            <person name="Schuster S.C."/>
            <person name="Klenk H.P."/>
            <person name="Pfeiffer F."/>
            <person name="Oesterhelt D."/>
            <person name="Kunte H.J."/>
        </authorList>
    </citation>
    <scope>NUCLEOTIDE SEQUENCE</scope>
    <source>
        <strain evidence="1">Type strain: DSM 2581</strain>
    </source>
</reference>
<evidence type="ECO:0000313" key="1">
    <source>
        <dbReference type="EMBL" id="CBV43974.1"/>
    </source>
</evidence>
<keyword evidence="4" id="KW-1185">Reference proteome</keyword>
<dbReference type="AlphaFoldDB" id="E1VAM5"/>
<protein>
    <submittedName>
        <fullName evidence="1">Uncharacterized protein</fullName>
    </submittedName>
</protein>
<dbReference type="RefSeq" id="WP_013333844.1">
    <property type="nucleotide sequence ID" value="NC_014532.2"/>
</dbReference>
<reference evidence="1" key="2">
    <citation type="submission" date="2010-05" db="EMBL/GenBank/DDBJ databases">
        <title>Revision and reannotation of the Halomonas elongata DSM 2581(T) genome.</title>
        <authorList>
            <person name="Pfeiffer F."/>
            <person name="Bagyan I."/>
            <person name="Alfaro-Espinoza G."/>
            <person name="Zamora-Lagos M.A."/>
            <person name="Habermann B."/>
            <person name="Oesterhelt D."/>
            <person name="Kunte H.J."/>
        </authorList>
    </citation>
    <scope>NUCLEOTIDE SEQUENCE</scope>
    <source>
        <strain evidence="1">Type strain: DSM 2581</strain>
    </source>
</reference>
<dbReference type="EMBL" id="CP139472">
    <property type="protein sequence ID" value="WPU46569.1"/>
    <property type="molecule type" value="Genomic_DNA"/>
</dbReference>
<dbReference type="GeneID" id="91011515"/>
<sequence>MNTNCLQGVMCPKCGNTGIIHEFDHPAFYVTFETVTEASAEVGESARSGWWEPGGWLLEGADNKPPEPAYLFDLDDVDDDDHEDLDEAIVEWALALLKREGAMHPNCEPSGDARWWGTEGHEVLDVATGETIRKSFHFHGFSERLWRRVNARMAKED</sequence>
<dbReference type="EMBL" id="FN869568">
    <property type="protein sequence ID" value="CBV43974.1"/>
    <property type="molecule type" value="Genomic_DNA"/>
</dbReference>